<dbReference type="AlphaFoldDB" id="A0AAV4DA66"/>
<accession>A0AAV4DA66</accession>
<keyword evidence="2" id="KW-1185">Reference proteome</keyword>
<dbReference type="EMBL" id="BLXT01007668">
    <property type="protein sequence ID" value="GFO41103.1"/>
    <property type="molecule type" value="Genomic_DNA"/>
</dbReference>
<organism evidence="1 2">
    <name type="scientific">Plakobranchus ocellatus</name>
    <dbReference type="NCBI Taxonomy" id="259542"/>
    <lineage>
        <taxon>Eukaryota</taxon>
        <taxon>Metazoa</taxon>
        <taxon>Spiralia</taxon>
        <taxon>Lophotrochozoa</taxon>
        <taxon>Mollusca</taxon>
        <taxon>Gastropoda</taxon>
        <taxon>Heterobranchia</taxon>
        <taxon>Euthyneura</taxon>
        <taxon>Panpulmonata</taxon>
        <taxon>Sacoglossa</taxon>
        <taxon>Placobranchoidea</taxon>
        <taxon>Plakobranchidae</taxon>
        <taxon>Plakobranchus</taxon>
    </lineage>
</organism>
<reference evidence="1 2" key="1">
    <citation type="journal article" date="2021" name="Elife">
        <title>Chloroplast acquisition without the gene transfer in kleptoplastic sea slugs, Plakobranchus ocellatus.</title>
        <authorList>
            <person name="Maeda T."/>
            <person name="Takahashi S."/>
            <person name="Yoshida T."/>
            <person name="Shimamura S."/>
            <person name="Takaki Y."/>
            <person name="Nagai Y."/>
            <person name="Toyoda A."/>
            <person name="Suzuki Y."/>
            <person name="Arimoto A."/>
            <person name="Ishii H."/>
            <person name="Satoh N."/>
            <person name="Nishiyama T."/>
            <person name="Hasebe M."/>
            <person name="Maruyama T."/>
            <person name="Minagawa J."/>
            <person name="Obokata J."/>
            <person name="Shigenobu S."/>
        </authorList>
    </citation>
    <scope>NUCLEOTIDE SEQUENCE [LARGE SCALE GENOMIC DNA]</scope>
</reference>
<dbReference type="Proteomes" id="UP000735302">
    <property type="component" value="Unassembled WGS sequence"/>
</dbReference>
<sequence>MAAGRNKVEASITQDGCYRSHCECVNVVITTGCDSSHVRMYRRCENNHPSVVNGCGIRVERCKKSLQQSGSKCDCNRCRKARRIFYGCYCCRGCSCHISVGRSCECNLIHLRIRRKYGCRKHKSTTVAALSLSLIKI</sequence>
<proteinExistence type="predicted"/>
<name>A0AAV4DA66_9GAST</name>
<gene>
    <name evidence="1" type="ORF">PoB_006760800</name>
</gene>
<protein>
    <recommendedName>
        <fullName evidence="3">CRC domain-containing protein</fullName>
    </recommendedName>
</protein>
<evidence type="ECO:0000313" key="1">
    <source>
        <dbReference type="EMBL" id="GFO41103.1"/>
    </source>
</evidence>
<comment type="caution">
    <text evidence="1">The sequence shown here is derived from an EMBL/GenBank/DDBJ whole genome shotgun (WGS) entry which is preliminary data.</text>
</comment>
<evidence type="ECO:0000313" key="2">
    <source>
        <dbReference type="Proteomes" id="UP000735302"/>
    </source>
</evidence>
<evidence type="ECO:0008006" key="3">
    <source>
        <dbReference type="Google" id="ProtNLM"/>
    </source>
</evidence>